<evidence type="ECO:0000313" key="2">
    <source>
        <dbReference type="EMBL" id="VDN02074.1"/>
    </source>
</evidence>
<dbReference type="Gene3D" id="3.30.420.10">
    <property type="entry name" value="Ribonuclease H-like superfamily/Ribonuclease H"/>
    <property type="match status" value="1"/>
</dbReference>
<evidence type="ECO:0000259" key="1">
    <source>
        <dbReference type="Pfam" id="PF17921"/>
    </source>
</evidence>
<dbReference type="GO" id="GO:0003676">
    <property type="term" value="F:nucleic acid binding"/>
    <property type="evidence" value="ECO:0007669"/>
    <property type="project" value="InterPro"/>
</dbReference>
<gene>
    <name evidence="2" type="ORF">NOO_LOCUS13451</name>
</gene>
<sequence>MTKDNYEIAEWLFIRQAQSTEITEEQINTWNLYQDETNKIWRSKGRLENSELNSECKYPISLPNQNTITELLIKHQHEELYHAGIAHTLCEIRRRFWIPKGRSTVKRVISSCMGCKCWTAKPVKPPEMPNLPETRVKQSRTFERNGLDYLGPLPIKSDNGMVKRWISLFTCFTTRAVHPEVVENLTAESFLHVLRRFVARRGYPNL</sequence>
<name>A0A182EZ42_ONCOC</name>
<dbReference type="Pfam" id="PF17921">
    <property type="entry name" value="Integrase_H2C2"/>
    <property type="match status" value="1"/>
</dbReference>
<dbReference type="PANTHER" id="PTHR47331">
    <property type="entry name" value="PHD-TYPE DOMAIN-CONTAINING PROTEIN"/>
    <property type="match status" value="1"/>
</dbReference>
<dbReference type="AlphaFoldDB" id="A0A182EZ42"/>
<reference evidence="2 3" key="2">
    <citation type="submission" date="2018-08" db="EMBL/GenBank/DDBJ databases">
        <authorList>
            <person name="Laetsch R D."/>
            <person name="Stevens L."/>
            <person name="Kumar S."/>
            <person name="Blaxter L. M."/>
        </authorList>
    </citation>
    <scope>NUCLEOTIDE SEQUENCE [LARGE SCALE GENOMIC DNA]</scope>
</reference>
<evidence type="ECO:0000313" key="3">
    <source>
        <dbReference type="Proteomes" id="UP000271087"/>
    </source>
</evidence>
<dbReference type="STRING" id="42157.A0A182EZ42"/>
<dbReference type="InterPro" id="IPR041588">
    <property type="entry name" value="Integrase_H2C2"/>
</dbReference>
<dbReference type="WBParaSite" id="nOo.2.0.1.t13451-RA">
    <property type="protein sequence ID" value="nOo.2.0.1.t13451-RA"/>
    <property type="gene ID" value="nOo.2.0.1.g13451"/>
</dbReference>
<dbReference type="Gene3D" id="1.10.340.70">
    <property type="match status" value="1"/>
</dbReference>
<dbReference type="Proteomes" id="UP000271087">
    <property type="component" value="Unassembled WGS sequence"/>
</dbReference>
<dbReference type="EMBL" id="UYRW01015521">
    <property type="protein sequence ID" value="VDN02074.1"/>
    <property type="molecule type" value="Genomic_DNA"/>
</dbReference>
<proteinExistence type="predicted"/>
<keyword evidence="3" id="KW-1185">Reference proteome</keyword>
<organism evidence="4">
    <name type="scientific">Onchocerca ochengi</name>
    <name type="common">Filarial nematode worm</name>
    <dbReference type="NCBI Taxonomy" id="42157"/>
    <lineage>
        <taxon>Eukaryota</taxon>
        <taxon>Metazoa</taxon>
        <taxon>Ecdysozoa</taxon>
        <taxon>Nematoda</taxon>
        <taxon>Chromadorea</taxon>
        <taxon>Rhabditida</taxon>
        <taxon>Spirurina</taxon>
        <taxon>Spiruromorpha</taxon>
        <taxon>Filarioidea</taxon>
        <taxon>Onchocercidae</taxon>
        <taxon>Onchocerca</taxon>
    </lineage>
</organism>
<accession>A0A182EZ42</accession>
<reference evidence="4" key="1">
    <citation type="submission" date="2016-06" db="UniProtKB">
        <authorList>
            <consortium name="WormBaseParasite"/>
        </authorList>
    </citation>
    <scope>IDENTIFICATION</scope>
</reference>
<dbReference type="InterPro" id="IPR036397">
    <property type="entry name" value="RNaseH_sf"/>
</dbReference>
<protein>
    <submittedName>
        <fullName evidence="4">Integrase_H2C2 domain-containing protein</fullName>
    </submittedName>
</protein>
<evidence type="ECO:0000313" key="4">
    <source>
        <dbReference type="WBParaSite" id="nOo.2.0.1.t13451-RA"/>
    </source>
</evidence>
<feature type="domain" description="Integrase zinc-binding" evidence="1">
    <location>
        <begin position="67"/>
        <end position="117"/>
    </location>
</feature>
<dbReference type="OrthoDB" id="5866088at2759"/>